<evidence type="ECO:0000313" key="2">
    <source>
        <dbReference type="EMBL" id="KAH1106968.1"/>
    </source>
</evidence>
<evidence type="ECO:0000313" key="3">
    <source>
        <dbReference type="Proteomes" id="UP000828251"/>
    </source>
</evidence>
<dbReference type="PANTHER" id="PTHR47481:SF10">
    <property type="entry name" value="COPIA-LIKE POLYPROTEIN_RETROTRANSPOSON"/>
    <property type="match status" value="1"/>
</dbReference>
<organism evidence="2 3">
    <name type="scientific">Gossypium stocksii</name>
    <dbReference type="NCBI Taxonomy" id="47602"/>
    <lineage>
        <taxon>Eukaryota</taxon>
        <taxon>Viridiplantae</taxon>
        <taxon>Streptophyta</taxon>
        <taxon>Embryophyta</taxon>
        <taxon>Tracheophyta</taxon>
        <taxon>Spermatophyta</taxon>
        <taxon>Magnoliopsida</taxon>
        <taxon>eudicotyledons</taxon>
        <taxon>Gunneridae</taxon>
        <taxon>Pentapetalae</taxon>
        <taxon>rosids</taxon>
        <taxon>malvids</taxon>
        <taxon>Malvales</taxon>
        <taxon>Malvaceae</taxon>
        <taxon>Malvoideae</taxon>
        <taxon>Gossypium</taxon>
    </lineage>
</organism>
<dbReference type="PANTHER" id="PTHR47481">
    <property type="match status" value="1"/>
</dbReference>
<gene>
    <name evidence="2" type="ORF">J1N35_010736</name>
</gene>
<reference evidence="2 3" key="1">
    <citation type="journal article" date="2021" name="Plant Biotechnol. J.">
        <title>Multi-omics assisted identification of the key and species-specific regulatory components of drought-tolerant mechanisms in Gossypium stocksii.</title>
        <authorList>
            <person name="Yu D."/>
            <person name="Ke L."/>
            <person name="Zhang D."/>
            <person name="Wu Y."/>
            <person name="Sun Y."/>
            <person name="Mei J."/>
            <person name="Sun J."/>
            <person name="Sun Y."/>
        </authorList>
    </citation>
    <scope>NUCLEOTIDE SEQUENCE [LARGE SCALE GENOMIC DNA]</scope>
    <source>
        <strain evidence="3">cv. E1</strain>
        <tissue evidence="2">Leaf</tissue>
    </source>
</reference>
<name>A0A9D3W2W7_9ROSI</name>
<comment type="caution">
    <text evidence="2">The sequence shown here is derived from an EMBL/GenBank/DDBJ whole genome shotgun (WGS) entry which is preliminary data.</text>
</comment>
<feature type="region of interest" description="Disordered" evidence="1">
    <location>
        <begin position="1"/>
        <end position="26"/>
    </location>
</feature>
<dbReference type="OrthoDB" id="1000386at2759"/>
<evidence type="ECO:0000256" key="1">
    <source>
        <dbReference type="SAM" id="MobiDB-lite"/>
    </source>
</evidence>
<dbReference type="EMBL" id="JAIQCV010000004">
    <property type="protein sequence ID" value="KAH1106968.1"/>
    <property type="molecule type" value="Genomic_DNA"/>
</dbReference>
<proteinExistence type="predicted"/>
<evidence type="ECO:0008006" key="4">
    <source>
        <dbReference type="Google" id="ProtNLM"/>
    </source>
</evidence>
<dbReference type="Proteomes" id="UP000828251">
    <property type="component" value="Unassembled WGS sequence"/>
</dbReference>
<keyword evidence="3" id="KW-1185">Reference proteome</keyword>
<sequence>MAQSTNSVSTDDHSLPVCDATPSVHSESEGYDVTRFFDGSRLSPPRFVPSQDGQMVLNKKASVFHQQDKLLVSWLLPTISGSLQSCFTDVRTSNDVWTTANRMFVAISDSKRVEIVLAGLSSEYDAVVTLVSFSFKPFPLRQLIDVPLDFENRQQCMVDETSYHANLAESTPSSASMMVDSSKSVRSSLGGRGRDFKSRVQCQICGHFGHLAQRCFYRPTANHVQSGDSGPRLQYGVGPHVSSRVGYGNSGSCVSNLGINMPIARNLDQRALIGQQMY</sequence>
<dbReference type="AlphaFoldDB" id="A0A9D3W2W7"/>
<accession>A0A9D3W2W7</accession>
<protein>
    <recommendedName>
        <fullName evidence="4">CCHC-type domain-containing protein</fullName>
    </recommendedName>
</protein>